<reference evidence="4 5" key="1">
    <citation type="submission" date="2019-10" db="EMBL/GenBank/DDBJ databases">
        <title>Cognatihalovulum marinum gen. nov. sp. nov., a new member of the family Rhodobacteraceae isolated from deep seawater of the Northwest Indian Ocean.</title>
        <authorList>
            <person name="Ruan C."/>
            <person name="Wang J."/>
            <person name="Zheng X."/>
            <person name="Song L."/>
            <person name="Zhu Y."/>
            <person name="Huang Y."/>
            <person name="Lu Z."/>
            <person name="Du W."/>
            <person name="Huang L."/>
            <person name="Dai X."/>
        </authorList>
    </citation>
    <scope>NUCLEOTIDE SEQUENCE [LARGE SCALE GENOMIC DNA]</scope>
    <source>
        <strain evidence="4 5">2CG4</strain>
    </source>
</reference>
<feature type="compositionally biased region" description="Pro residues" evidence="1">
    <location>
        <begin position="192"/>
        <end position="207"/>
    </location>
</feature>
<proteinExistence type="predicted"/>
<accession>A0A6L5Z868</accession>
<dbReference type="SMART" id="SM00257">
    <property type="entry name" value="LysM"/>
    <property type="match status" value="1"/>
</dbReference>
<evidence type="ECO:0000313" key="4">
    <source>
        <dbReference type="EMBL" id="MSU92112.1"/>
    </source>
</evidence>
<keyword evidence="5" id="KW-1185">Reference proteome</keyword>
<dbReference type="RefSeq" id="WP_154449621.1">
    <property type="nucleotide sequence ID" value="NZ_WIND01000042.1"/>
</dbReference>
<evidence type="ECO:0000313" key="5">
    <source>
        <dbReference type="Proteomes" id="UP000474957"/>
    </source>
</evidence>
<feature type="chain" id="PRO_5027090708" evidence="2">
    <location>
        <begin position="20"/>
        <end position="456"/>
    </location>
</feature>
<protein>
    <submittedName>
        <fullName evidence="4">LysM peptidoglycan-binding domain-containing protein</fullName>
    </submittedName>
</protein>
<dbReference type="SUPFAM" id="SSF53850">
    <property type="entry name" value="Periplasmic binding protein-like II"/>
    <property type="match status" value="1"/>
</dbReference>
<gene>
    <name evidence="4" type="ORF">GE300_21450</name>
</gene>
<dbReference type="Pfam" id="PF01476">
    <property type="entry name" value="LysM"/>
    <property type="match status" value="1"/>
</dbReference>
<sequence>MLPARAAVLICLLAAPAAAQTACPVHTVASGDTLRRIAERYLGSPELSGLVYARNRDLIGANADRITPGMRLTVPCEGGIAADLPATSTATATAGPGAAPPASGDGRVSGWTGPTPTDSAPAAPAARLSAVPAANPAPDPVPNPAPDPVPAPDPKIAAQPTAPGSASGLTPAAAGAGTAEVGVAGAGGDSAPPSPAAPTPASAPGPDRPAAGAQLHLVTGGPYQPYVAPAAGDGGLIPVLVTAALDTTDGPAPRIAFVNDRDAHVTELLPRGVYTLSFPWVFPDCTAPDLPPTGIRLCQDYVASDSLYEQVTEFYALSAGPFAEATTLAALEGARICRPEGWPVDDLLAAGLLPDRARLLTRPDPGGCLDALDGGAADIASMDAMLARAIAGRRNLDNPLVVLEPLSRVEGLRAVARADDPEGRAAIERLNRGLRAIAESGTWFDLVRAQILFADG</sequence>
<dbReference type="CDD" id="cd00118">
    <property type="entry name" value="LysM"/>
    <property type="match status" value="1"/>
</dbReference>
<dbReference type="AlphaFoldDB" id="A0A6L5Z868"/>
<dbReference type="PROSITE" id="PS51782">
    <property type="entry name" value="LYSM"/>
    <property type="match status" value="1"/>
</dbReference>
<dbReference type="Proteomes" id="UP000474957">
    <property type="component" value="Unassembled WGS sequence"/>
</dbReference>
<dbReference type="InterPro" id="IPR036779">
    <property type="entry name" value="LysM_dom_sf"/>
</dbReference>
<evidence type="ECO:0000256" key="2">
    <source>
        <dbReference type="SAM" id="SignalP"/>
    </source>
</evidence>
<feature type="signal peptide" evidence="2">
    <location>
        <begin position="1"/>
        <end position="19"/>
    </location>
</feature>
<evidence type="ECO:0000256" key="1">
    <source>
        <dbReference type="SAM" id="MobiDB-lite"/>
    </source>
</evidence>
<name>A0A6L5Z868_9RHOB</name>
<feature type="compositionally biased region" description="Pro residues" evidence="1">
    <location>
        <begin position="135"/>
        <end position="153"/>
    </location>
</feature>
<keyword evidence="2" id="KW-0732">Signal</keyword>
<comment type="caution">
    <text evidence="4">The sequence shown here is derived from an EMBL/GenBank/DDBJ whole genome shotgun (WGS) entry which is preliminary data.</text>
</comment>
<dbReference type="Gene3D" id="3.10.350.10">
    <property type="entry name" value="LysM domain"/>
    <property type="match status" value="1"/>
</dbReference>
<feature type="region of interest" description="Disordered" evidence="1">
    <location>
        <begin position="89"/>
        <end position="213"/>
    </location>
</feature>
<feature type="compositionally biased region" description="Low complexity" evidence="1">
    <location>
        <begin position="114"/>
        <end position="134"/>
    </location>
</feature>
<evidence type="ECO:0000259" key="3">
    <source>
        <dbReference type="PROSITE" id="PS51782"/>
    </source>
</evidence>
<dbReference type="Gene3D" id="3.40.190.10">
    <property type="entry name" value="Periplasmic binding protein-like II"/>
    <property type="match status" value="2"/>
</dbReference>
<feature type="compositionally biased region" description="Low complexity" evidence="1">
    <location>
        <begin position="89"/>
        <end position="106"/>
    </location>
</feature>
<organism evidence="4 5">
    <name type="scientific">Halovulum marinum</name>
    <dbReference type="NCBI Taxonomy" id="2662447"/>
    <lineage>
        <taxon>Bacteria</taxon>
        <taxon>Pseudomonadati</taxon>
        <taxon>Pseudomonadota</taxon>
        <taxon>Alphaproteobacteria</taxon>
        <taxon>Rhodobacterales</taxon>
        <taxon>Paracoccaceae</taxon>
        <taxon>Halovulum</taxon>
    </lineage>
</organism>
<dbReference type="EMBL" id="WIND01000042">
    <property type="protein sequence ID" value="MSU92112.1"/>
    <property type="molecule type" value="Genomic_DNA"/>
</dbReference>
<feature type="compositionally biased region" description="Low complexity" evidence="1">
    <location>
        <begin position="162"/>
        <end position="183"/>
    </location>
</feature>
<dbReference type="InterPro" id="IPR018392">
    <property type="entry name" value="LysM"/>
</dbReference>
<feature type="domain" description="LysM" evidence="3">
    <location>
        <begin position="24"/>
        <end position="74"/>
    </location>
</feature>